<dbReference type="Gene3D" id="2.60.120.10">
    <property type="entry name" value="Jelly Rolls"/>
    <property type="match status" value="1"/>
</dbReference>
<dbReference type="Pfam" id="PF07883">
    <property type="entry name" value="Cupin_2"/>
    <property type="match status" value="1"/>
</dbReference>
<dbReference type="PANTHER" id="PTHR40112:SF1">
    <property type="entry name" value="H2HPP ISOMERASE"/>
    <property type="match status" value="1"/>
</dbReference>
<name>A0ABW9KGK7_9BACT</name>
<comment type="caution">
    <text evidence="2">The sequence shown here is derived from an EMBL/GenBank/DDBJ whole genome shotgun (WGS) entry which is preliminary data.</text>
</comment>
<protein>
    <submittedName>
        <fullName evidence="2">Cupin domain-containing protein</fullName>
    </submittedName>
</protein>
<dbReference type="RefSeq" id="WP_263413568.1">
    <property type="nucleotide sequence ID" value="NZ_BAABBH010000001.1"/>
</dbReference>
<reference evidence="2 3" key="1">
    <citation type="submission" date="2024-12" db="EMBL/GenBank/DDBJ databases">
        <authorList>
            <person name="Lee Y."/>
        </authorList>
    </citation>
    <scope>NUCLEOTIDE SEQUENCE [LARGE SCALE GENOMIC DNA]</scope>
    <source>
        <strain evidence="2 3">03SUJ4</strain>
    </source>
</reference>
<dbReference type="InterPro" id="IPR025499">
    <property type="entry name" value="KdgF"/>
</dbReference>
<feature type="domain" description="Cupin type-2" evidence="1">
    <location>
        <begin position="42"/>
        <end position="97"/>
    </location>
</feature>
<evidence type="ECO:0000313" key="2">
    <source>
        <dbReference type="EMBL" id="MFN2974885.1"/>
    </source>
</evidence>
<keyword evidence="3" id="KW-1185">Reference proteome</keyword>
<evidence type="ECO:0000259" key="1">
    <source>
        <dbReference type="Pfam" id="PF07883"/>
    </source>
</evidence>
<dbReference type="SUPFAM" id="SSF51182">
    <property type="entry name" value="RmlC-like cupins"/>
    <property type="match status" value="1"/>
</dbReference>
<gene>
    <name evidence="2" type="ORF">ACK2TP_03845</name>
</gene>
<dbReference type="PIRSF" id="PIRSF029883">
    <property type="entry name" value="KdgF"/>
    <property type="match status" value="1"/>
</dbReference>
<accession>A0ABW9KGK7</accession>
<evidence type="ECO:0000313" key="3">
    <source>
        <dbReference type="Proteomes" id="UP001634747"/>
    </source>
</evidence>
<dbReference type="InterPro" id="IPR011051">
    <property type="entry name" value="RmlC_Cupin_sf"/>
</dbReference>
<dbReference type="InterPro" id="IPR052535">
    <property type="entry name" value="Bacilysin_H2HPP_isomerase"/>
</dbReference>
<sequence length="124" mass="13762">MSEIASRATTQQYSFDTMPLEQMSPTIARQFVTGDGAMLARIVLEKGAVVPEHSHHNEQISYILEGALRFVVGGEERVVRAGEVLVIPGNVPHSAEALERTVDLDVFTPPRQDWITGDDAYLRR</sequence>
<dbReference type="PANTHER" id="PTHR40112">
    <property type="entry name" value="H2HPP ISOMERASE"/>
    <property type="match status" value="1"/>
</dbReference>
<dbReference type="Proteomes" id="UP001634747">
    <property type="component" value="Unassembled WGS sequence"/>
</dbReference>
<dbReference type="InterPro" id="IPR013096">
    <property type="entry name" value="Cupin_2"/>
</dbReference>
<dbReference type="EMBL" id="JBJYXY010000001">
    <property type="protein sequence ID" value="MFN2974885.1"/>
    <property type="molecule type" value="Genomic_DNA"/>
</dbReference>
<dbReference type="CDD" id="cd02238">
    <property type="entry name" value="cupin_KdgF"/>
    <property type="match status" value="1"/>
</dbReference>
<organism evidence="2 3">
    <name type="scientific">Terriglobus aquaticus</name>
    <dbReference type="NCBI Taxonomy" id="940139"/>
    <lineage>
        <taxon>Bacteria</taxon>
        <taxon>Pseudomonadati</taxon>
        <taxon>Acidobacteriota</taxon>
        <taxon>Terriglobia</taxon>
        <taxon>Terriglobales</taxon>
        <taxon>Acidobacteriaceae</taxon>
        <taxon>Terriglobus</taxon>
    </lineage>
</organism>
<proteinExistence type="predicted"/>
<dbReference type="InterPro" id="IPR014710">
    <property type="entry name" value="RmlC-like_jellyroll"/>
</dbReference>